<dbReference type="KEGG" id="anf:AQPE_4823"/>
<proteinExistence type="predicted"/>
<feature type="region of interest" description="Disordered" evidence="1">
    <location>
        <begin position="1"/>
        <end position="24"/>
    </location>
</feature>
<protein>
    <recommendedName>
        <fullName evidence="4">HMG box domain-containing protein</fullName>
    </recommendedName>
</protein>
<keyword evidence="3" id="KW-1185">Reference proteome</keyword>
<evidence type="ECO:0000256" key="1">
    <source>
        <dbReference type="SAM" id="MobiDB-lite"/>
    </source>
</evidence>
<accession>A0A5K7SGM8</accession>
<evidence type="ECO:0000313" key="2">
    <source>
        <dbReference type="EMBL" id="BBE20629.1"/>
    </source>
</evidence>
<dbReference type="AlphaFoldDB" id="A0A5K7SGM8"/>
<dbReference type="EMBL" id="AP018694">
    <property type="protein sequence ID" value="BBE20629.1"/>
    <property type="molecule type" value="Genomic_DNA"/>
</dbReference>
<evidence type="ECO:0008006" key="4">
    <source>
        <dbReference type="Google" id="ProtNLM"/>
    </source>
</evidence>
<evidence type="ECO:0000313" key="3">
    <source>
        <dbReference type="Proteomes" id="UP001193389"/>
    </source>
</evidence>
<feature type="compositionally biased region" description="Basic and acidic residues" evidence="1">
    <location>
        <begin position="1"/>
        <end position="19"/>
    </location>
</feature>
<name>A0A5K7SGM8_9BACT</name>
<dbReference type="Proteomes" id="UP001193389">
    <property type="component" value="Chromosome"/>
</dbReference>
<sequence>MHEKWENMTPEEREQFREHMHSHRPTWTNRFCKEEEKEK</sequence>
<reference evidence="2" key="1">
    <citation type="journal article" date="2020" name="Int. J. Syst. Evol. Microbiol.">
        <title>Aquipluma nitroreducens gen. nov. sp. nov., a novel facultatively anaerobic bacterium isolated from a freshwater lake.</title>
        <authorList>
            <person name="Watanabe M."/>
            <person name="Kojima H."/>
            <person name="Fukui M."/>
        </authorList>
    </citation>
    <scope>NUCLEOTIDE SEQUENCE</scope>
    <source>
        <strain evidence="2">MeG22</strain>
    </source>
</reference>
<gene>
    <name evidence="2" type="ORF">AQPE_4823</name>
</gene>
<organism evidence="2 3">
    <name type="scientific">Aquipluma nitroreducens</name>
    <dbReference type="NCBI Taxonomy" id="2010828"/>
    <lineage>
        <taxon>Bacteria</taxon>
        <taxon>Pseudomonadati</taxon>
        <taxon>Bacteroidota</taxon>
        <taxon>Bacteroidia</taxon>
        <taxon>Marinilabiliales</taxon>
        <taxon>Prolixibacteraceae</taxon>
        <taxon>Aquipluma</taxon>
    </lineage>
</organism>